<dbReference type="InterPro" id="IPR009057">
    <property type="entry name" value="Homeodomain-like_sf"/>
</dbReference>
<proteinExistence type="predicted"/>
<dbReference type="Pfam" id="PF12833">
    <property type="entry name" value="HTH_18"/>
    <property type="match status" value="1"/>
</dbReference>
<sequence>MKWLESIPEEWGKVYSSEKSAVTLTRTGPNEIQLVAPEPFALILLTPQMEREARLGSDRRTSANVPVGSLELIPDKADLFARWHTPKENILTSFGAERLRNLAAVEFDNDEYELRPLRAGSVDKTALALANLMRDEILRECDKPNLLYLDSLNVAFWLNVLRNHSSIKKVNYSPASGGLSAKTWRTVDDYMRSHLSENIPIEKLASLARISVSHFARGFRQTTGKSPHQYLIDLRLEYAEMLIRADDLPLAEIWRTCGFGSQKPYDLTYEGAQKNDTNENSARWNIAPLRSNASVDHWAWLHLRISAYSETTLLSE</sequence>
<reference evidence="5 6" key="1">
    <citation type="submission" date="2020-03" db="EMBL/GenBank/DDBJ databases">
        <title>Whole genome sequencing of clinical and environmental type strains of Ochrobactrum.</title>
        <authorList>
            <person name="Dharne M."/>
        </authorList>
    </citation>
    <scope>NUCLEOTIDE SEQUENCE [LARGE SCALE GENOMIC DNA]</scope>
    <source>
        <strain evidence="5 6">CIP 109452</strain>
    </source>
</reference>
<dbReference type="InterPro" id="IPR018060">
    <property type="entry name" value="HTH_AraC"/>
</dbReference>
<evidence type="ECO:0000313" key="6">
    <source>
        <dbReference type="Proteomes" id="UP000704467"/>
    </source>
</evidence>
<evidence type="ECO:0000313" key="5">
    <source>
        <dbReference type="EMBL" id="NKC05132.1"/>
    </source>
</evidence>
<dbReference type="Gene3D" id="1.10.10.60">
    <property type="entry name" value="Homeodomain-like"/>
    <property type="match status" value="1"/>
</dbReference>
<dbReference type="EMBL" id="JAAVLN010000003">
    <property type="protein sequence ID" value="NKC05132.1"/>
    <property type="molecule type" value="Genomic_DNA"/>
</dbReference>
<keyword evidence="1" id="KW-0805">Transcription regulation</keyword>
<evidence type="ECO:0000256" key="3">
    <source>
        <dbReference type="ARBA" id="ARBA00023163"/>
    </source>
</evidence>
<keyword evidence="2" id="KW-0238">DNA-binding</keyword>
<dbReference type="SMART" id="SM00342">
    <property type="entry name" value="HTH_ARAC"/>
    <property type="match status" value="1"/>
</dbReference>
<dbReference type="PROSITE" id="PS01124">
    <property type="entry name" value="HTH_ARAC_FAMILY_2"/>
    <property type="match status" value="1"/>
</dbReference>
<dbReference type="PANTHER" id="PTHR46796:SF14">
    <property type="entry name" value="TRANSCRIPTIONAL REGULATORY PROTEIN"/>
    <property type="match status" value="1"/>
</dbReference>
<protein>
    <submittedName>
        <fullName evidence="5">Helix-turn-helix transcriptional regulator</fullName>
    </submittedName>
</protein>
<keyword evidence="3" id="KW-0804">Transcription</keyword>
<dbReference type="PANTHER" id="PTHR46796">
    <property type="entry name" value="HTH-TYPE TRANSCRIPTIONAL ACTIVATOR RHAS-RELATED"/>
    <property type="match status" value="1"/>
</dbReference>
<evidence type="ECO:0000259" key="4">
    <source>
        <dbReference type="PROSITE" id="PS01124"/>
    </source>
</evidence>
<dbReference type="InterPro" id="IPR050204">
    <property type="entry name" value="AraC_XylS_family_regulators"/>
</dbReference>
<keyword evidence="6" id="KW-1185">Reference proteome</keyword>
<comment type="caution">
    <text evidence="5">The sequence shown here is derived from an EMBL/GenBank/DDBJ whole genome shotgun (WGS) entry which is preliminary data.</text>
</comment>
<gene>
    <name evidence="5" type="ORF">HED55_24085</name>
</gene>
<organism evidence="5 6">
    <name type="scientific">Brucella haematophila</name>
    <dbReference type="NCBI Taxonomy" id="419474"/>
    <lineage>
        <taxon>Bacteria</taxon>
        <taxon>Pseudomonadati</taxon>
        <taxon>Pseudomonadota</taxon>
        <taxon>Alphaproteobacteria</taxon>
        <taxon>Hyphomicrobiales</taxon>
        <taxon>Brucellaceae</taxon>
        <taxon>Brucella/Ochrobactrum group</taxon>
        <taxon>Brucella</taxon>
    </lineage>
</organism>
<evidence type="ECO:0000256" key="2">
    <source>
        <dbReference type="ARBA" id="ARBA00023125"/>
    </source>
</evidence>
<evidence type="ECO:0000256" key="1">
    <source>
        <dbReference type="ARBA" id="ARBA00023015"/>
    </source>
</evidence>
<accession>A0ABX1DV53</accession>
<dbReference type="SUPFAM" id="SSF46689">
    <property type="entry name" value="Homeodomain-like"/>
    <property type="match status" value="1"/>
</dbReference>
<name>A0ABX1DV53_9HYPH</name>
<feature type="domain" description="HTH araC/xylS-type" evidence="4">
    <location>
        <begin position="185"/>
        <end position="262"/>
    </location>
</feature>
<dbReference type="Proteomes" id="UP000704467">
    <property type="component" value="Unassembled WGS sequence"/>
</dbReference>